<sequence length="591" mass="65392">MKNKIVSIFFFLFCLTIFADIRDAVCVVRPNYEEKILQFMDDAADEISKAGYSDIAELFEKAKDGVFGSGFFIRGQNKKIYVLTNYHVAAYASSLSLEIENIDGAKIKIENCPVVAIDEELDLAIAEVEDKRVKSFLDFADKLPSDGADVWSAGYPGLGGKPLWQLGKGTVTNSKARLSNIVDPKKSFFIQHSAPIDSGNSGGPLLVKSPNSSGGGHNGYEVIGINSAKAVFRQSTNFAIPATSIKNFINGRVFGGSEKSENNLKLALDEFAEACKNFKIDKEEQKNEEILKRLRKIAMYVSEDYAINEGLDAYKAALRKAPRLFRAEILAASVLGNPINGIRTALAYQIYTSIKPEENSYMPEKSIDITALKNTGTNYEFVLYDEAEKSKFFTVWKNNHNFWQIEASNLNGSPEKKSSEKKSSEKTAKKQKRNTGASFISIEEIPVKMRIYASYTGLKKDTGWASGFSLGYLYSFKYVEIGFSAVIDKPRTLPKASFMKQPKIGSGIGPELRLQLPLNIKDVVYLAPQAFVGGGVFVPPFELFVQYGGGIEVVPVNFTSISFGIECLARSYFKEIKETNIGIRASISLRL</sequence>
<protein>
    <submittedName>
        <fullName evidence="3">Uncharacterized protein</fullName>
    </submittedName>
</protein>
<dbReference type="GO" id="GO:0004252">
    <property type="term" value="F:serine-type endopeptidase activity"/>
    <property type="evidence" value="ECO:0007669"/>
    <property type="project" value="InterPro"/>
</dbReference>
<dbReference type="Gene3D" id="2.40.10.120">
    <property type="match status" value="1"/>
</dbReference>
<dbReference type="EMBL" id="AGDW01000025">
    <property type="protein sequence ID" value="EMB28068.1"/>
    <property type="molecule type" value="Genomic_DNA"/>
</dbReference>
<comment type="caution">
    <text evidence="3">The sequence shown here is derived from an EMBL/GenBank/DDBJ whole genome shotgun (WGS) entry which is preliminary data.</text>
</comment>
<dbReference type="PANTHER" id="PTHR43019">
    <property type="entry name" value="SERINE ENDOPROTEASE DEGS"/>
    <property type="match status" value="1"/>
</dbReference>
<feature type="signal peptide" evidence="2">
    <location>
        <begin position="1"/>
        <end position="19"/>
    </location>
</feature>
<organism evidence="3">
    <name type="scientific">Treponema denticola H1-T</name>
    <dbReference type="NCBI Taxonomy" id="999431"/>
    <lineage>
        <taxon>Bacteria</taxon>
        <taxon>Pseudomonadati</taxon>
        <taxon>Spirochaetota</taxon>
        <taxon>Spirochaetia</taxon>
        <taxon>Spirochaetales</taxon>
        <taxon>Treponemataceae</taxon>
        <taxon>Treponema</taxon>
    </lineage>
</organism>
<feature type="region of interest" description="Disordered" evidence="1">
    <location>
        <begin position="411"/>
        <end position="433"/>
    </location>
</feature>
<feature type="compositionally biased region" description="Basic and acidic residues" evidence="1">
    <location>
        <begin position="414"/>
        <end position="428"/>
    </location>
</feature>
<dbReference type="Proteomes" id="UP000011708">
    <property type="component" value="Chromosome"/>
</dbReference>
<dbReference type="RefSeq" id="WP_002689696.1">
    <property type="nucleotide sequence ID" value="NZ_CM001794.1"/>
</dbReference>
<proteinExistence type="predicted"/>
<reference evidence="3" key="1">
    <citation type="submission" date="2012-01" db="EMBL/GenBank/DDBJ databases">
        <title>The Genome Sequence of Treponema denticola H1-T.</title>
        <authorList>
            <consortium name="The Broad Institute Genome Sequencing Platform"/>
            <person name="Earl A."/>
            <person name="Ward D."/>
            <person name="Feldgarden M."/>
            <person name="Gevers D."/>
            <person name="Blanton J.M."/>
            <person name="Fenno C.J."/>
            <person name="Baranova O.V."/>
            <person name="Mathney J."/>
            <person name="Dewhirst F.E."/>
            <person name="Izard J."/>
            <person name="Young S.K."/>
            <person name="Zeng Q."/>
            <person name="Gargeya S."/>
            <person name="Fitzgerald M."/>
            <person name="Haas B."/>
            <person name="Abouelleil A."/>
            <person name="Alvarado L."/>
            <person name="Arachchi H.M."/>
            <person name="Berlin A."/>
            <person name="Chapman S.B."/>
            <person name="Gearin G."/>
            <person name="Goldberg J."/>
            <person name="Griggs A."/>
            <person name="Gujja S."/>
            <person name="Hansen M."/>
            <person name="Heiman D."/>
            <person name="Howarth C."/>
            <person name="Larimer J."/>
            <person name="Lui A."/>
            <person name="MacDonald P.J.P."/>
            <person name="McCowen C."/>
            <person name="Montmayeur A."/>
            <person name="Murphy C."/>
            <person name="Neiman D."/>
            <person name="Pearson M."/>
            <person name="Priest M."/>
            <person name="Roberts A."/>
            <person name="Saif S."/>
            <person name="Shea T."/>
            <person name="Sisk P."/>
            <person name="Stolte C."/>
            <person name="Sykes S."/>
            <person name="Wortman J."/>
            <person name="Nusbaum C."/>
            <person name="Birren B."/>
        </authorList>
    </citation>
    <scope>NUCLEOTIDE SEQUENCE [LARGE SCALE GENOMIC DNA]</scope>
    <source>
        <strain evidence="3">H1-T</strain>
    </source>
</reference>
<keyword evidence="2" id="KW-0732">Signal</keyword>
<evidence type="ECO:0000256" key="1">
    <source>
        <dbReference type="SAM" id="MobiDB-lite"/>
    </source>
</evidence>
<dbReference type="HOGENOM" id="CLU_466864_0_0_12"/>
<gene>
    <name evidence="3" type="ORF">HMPREF9725_02498</name>
</gene>
<dbReference type="Pfam" id="PF13365">
    <property type="entry name" value="Trypsin_2"/>
    <property type="match status" value="1"/>
</dbReference>
<dbReference type="InterPro" id="IPR009003">
    <property type="entry name" value="Peptidase_S1_PA"/>
</dbReference>
<dbReference type="PANTHER" id="PTHR43019:SF23">
    <property type="entry name" value="PROTEASE DO-LIKE 5, CHLOROPLASTIC"/>
    <property type="match status" value="1"/>
</dbReference>
<evidence type="ECO:0000313" key="3">
    <source>
        <dbReference type="EMBL" id="EMB28068.1"/>
    </source>
</evidence>
<evidence type="ECO:0000256" key="2">
    <source>
        <dbReference type="SAM" id="SignalP"/>
    </source>
</evidence>
<dbReference type="InterPro" id="IPR001940">
    <property type="entry name" value="Peptidase_S1C"/>
</dbReference>
<dbReference type="PRINTS" id="PR00834">
    <property type="entry name" value="PROTEASES2C"/>
</dbReference>
<dbReference type="GO" id="GO:0006508">
    <property type="term" value="P:proteolysis"/>
    <property type="evidence" value="ECO:0007669"/>
    <property type="project" value="InterPro"/>
</dbReference>
<dbReference type="PATRIC" id="fig|999431.4.peg.2589"/>
<name>M2C320_TREDN</name>
<dbReference type="AlphaFoldDB" id="M2C320"/>
<feature type="chain" id="PRO_5004021150" evidence="2">
    <location>
        <begin position="20"/>
        <end position="591"/>
    </location>
</feature>
<dbReference type="SUPFAM" id="SSF50494">
    <property type="entry name" value="Trypsin-like serine proteases"/>
    <property type="match status" value="1"/>
</dbReference>
<accession>M2C320</accession>